<evidence type="ECO:0000256" key="4">
    <source>
        <dbReference type="ARBA" id="ARBA00022737"/>
    </source>
</evidence>
<dbReference type="InterPro" id="IPR007110">
    <property type="entry name" value="Ig-like_dom"/>
</dbReference>
<dbReference type="FunFam" id="2.60.40.10:FF:000032">
    <property type="entry name" value="palladin isoform X1"/>
    <property type="match status" value="1"/>
</dbReference>
<dbReference type="FunFam" id="2.60.40.10:FF:000093">
    <property type="entry name" value="Down syndrome cell adhesion molecule, isoform B"/>
    <property type="match status" value="1"/>
</dbReference>
<keyword evidence="8" id="KW-1015">Disulfide bond</keyword>
<dbReference type="GO" id="GO:0009653">
    <property type="term" value="P:anatomical structure morphogenesis"/>
    <property type="evidence" value="ECO:0007669"/>
    <property type="project" value="UniProtKB-ARBA"/>
</dbReference>
<dbReference type="SMART" id="SM00408">
    <property type="entry name" value="IGc2"/>
    <property type="match status" value="1"/>
</dbReference>
<feature type="compositionally biased region" description="Polar residues" evidence="12">
    <location>
        <begin position="1126"/>
        <end position="1143"/>
    </location>
</feature>
<dbReference type="CDD" id="cd00096">
    <property type="entry name" value="Ig"/>
    <property type="match status" value="1"/>
</dbReference>
<feature type="domain" description="Fibronectin type-III" evidence="14">
    <location>
        <begin position="392"/>
        <end position="515"/>
    </location>
</feature>
<feature type="compositionally biased region" description="Basic and acidic residues" evidence="12">
    <location>
        <begin position="1111"/>
        <end position="1121"/>
    </location>
</feature>
<evidence type="ECO:0000256" key="3">
    <source>
        <dbReference type="ARBA" id="ARBA00022729"/>
    </source>
</evidence>
<name>A0A6H5GZA4_9HEMI</name>
<dbReference type="GO" id="GO:0098609">
    <property type="term" value="P:cell-cell adhesion"/>
    <property type="evidence" value="ECO:0007669"/>
    <property type="project" value="TreeGrafter"/>
</dbReference>
<feature type="domain" description="Fibronectin type-III" evidence="14">
    <location>
        <begin position="620"/>
        <end position="716"/>
    </location>
</feature>
<feature type="domain" description="Fibronectin type-III" evidence="14">
    <location>
        <begin position="828"/>
        <end position="931"/>
    </location>
</feature>
<keyword evidence="2" id="KW-0812">Transmembrane</keyword>
<keyword evidence="5" id="KW-0130">Cell adhesion</keyword>
<comment type="subcellular location">
    <subcellularLocation>
        <location evidence="1">Membrane</location>
        <topology evidence="1">Single-pass type I membrane protein</topology>
    </subcellularLocation>
</comment>
<dbReference type="SMART" id="SM00060">
    <property type="entry name" value="FN3"/>
    <property type="match status" value="8"/>
</dbReference>
<proteinExistence type="inferred from homology"/>
<dbReference type="InterPro" id="IPR036116">
    <property type="entry name" value="FN3_sf"/>
</dbReference>
<keyword evidence="10" id="KW-0393">Immunoglobulin domain</keyword>
<feature type="domain" description="Fibronectin type-III" evidence="14">
    <location>
        <begin position="291"/>
        <end position="388"/>
    </location>
</feature>
<evidence type="ECO:0000313" key="16">
    <source>
        <dbReference type="Proteomes" id="UP000479000"/>
    </source>
</evidence>
<keyword evidence="6" id="KW-1133">Transmembrane helix</keyword>
<dbReference type="PROSITE" id="PS50835">
    <property type="entry name" value="IG_LIKE"/>
    <property type="match status" value="2"/>
</dbReference>
<dbReference type="InterPro" id="IPR003961">
    <property type="entry name" value="FN3_dom"/>
</dbReference>
<dbReference type="Pfam" id="PF07679">
    <property type="entry name" value="I-set"/>
    <property type="match status" value="1"/>
</dbReference>
<comment type="similarity">
    <text evidence="11">Belongs to the sidekick family.</text>
</comment>
<feature type="region of interest" description="Disordered" evidence="12">
    <location>
        <begin position="1082"/>
        <end position="1143"/>
    </location>
</feature>
<dbReference type="FunFam" id="2.60.40.10:FF:001849">
    <property type="entry name" value="Sidekick, isoform B"/>
    <property type="match status" value="1"/>
</dbReference>
<evidence type="ECO:0000256" key="1">
    <source>
        <dbReference type="ARBA" id="ARBA00004479"/>
    </source>
</evidence>
<dbReference type="InterPro" id="IPR003599">
    <property type="entry name" value="Ig_sub"/>
</dbReference>
<feature type="domain" description="Ig-like" evidence="13">
    <location>
        <begin position="72"/>
        <end position="130"/>
    </location>
</feature>
<feature type="domain" description="Fibronectin type-III" evidence="14">
    <location>
        <begin position="192"/>
        <end position="285"/>
    </location>
</feature>
<dbReference type="InterPro" id="IPR036179">
    <property type="entry name" value="Ig-like_dom_sf"/>
</dbReference>
<evidence type="ECO:0000256" key="7">
    <source>
        <dbReference type="ARBA" id="ARBA00023136"/>
    </source>
</evidence>
<evidence type="ECO:0000313" key="15">
    <source>
        <dbReference type="EMBL" id="CAB0009579.1"/>
    </source>
</evidence>
<evidence type="ECO:0000256" key="12">
    <source>
        <dbReference type="SAM" id="MobiDB-lite"/>
    </source>
</evidence>
<dbReference type="OrthoDB" id="8923679at2759"/>
<feature type="domain" description="Fibronectin type-III" evidence="14">
    <location>
        <begin position="520"/>
        <end position="615"/>
    </location>
</feature>
<evidence type="ECO:0000256" key="5">
    <source>
        <dbReference type="ARBA" id="ARBA00022889"/>
    </source>
</evidence>
<dbReference type="GO" id="GO:0030154">
    <property type="term" value="P:cell differentiation"/>
    <property type="evidence" value="ECO:0007669"/>
    <property type="project" value="UniProtKB-ARBA"/>
</dbReference>
<dbReference type="GO" id="GO:0016020">
    <property type="term" value="C:membrane"/>
    <property type="evidence" value="ECO:0007669"/>
    <property type="project" value="UniProtKB-SubCell"/>
</dbReference>
<evidence type="ECO:0008006" key="17">
    <source>
        <dbReference type="Google" id="ProtNLM"/>
    </source>
</evidence>
<dbReference type="PROSITE" id="PS50853">
    <property type="entry name" value="FN3"/>
    <property type="match status" value="7"/>
</dbReference>
<dbReference type="GO" id="GO:0048731">
    <property type="term" value="P:system development"/>
    <property type="evidence" value="ECO:0007669"/>
    <property type="project" value="UniProtKB-ARBA"/>
</dbReference>
<dbReference type="Proteomes" id="UP000479000">
    <property type="component" value="Unassembled WGS sequence"/>
</dbReference>
<dbReference type="InterPro" id="IPR013098">
    <property type="entry name" value="Ig_I-set"/>
</dbReference>
<evidence type="ECO:0000259" key="14">
    <source>
        <dbReference type="PROSITE" id="PS50853"/>
    </source>
</evidence>
<keyword evidence="7" id="KW-0472">Membrane</keyword>
<organism evidence="15 16">
    <name type="scientific">Nesidiocoris tenuis</name>
    <dbReference type="NCBI Taxonomy" id="355587"/>
    <lineage>
        <taxon>Eukaryota</taxon>
        <taxon>Metazoa</taxon>
        <taxon>Ecdysozoa</taxon>
        <taxon>Arthropoda</taxon>
        <taxon>Hexapoda</taxon>
        <taxon>Insecta</taxon>
        <taxon>Pterygota</taxon>
        <taxon>Neoptera</taxon>
        <taxon>Paraneoptera</taxon>
        <taxon>Hemiptera</taxon>
        <taxon>Heteroptera</taxon>
        <taxon>Panheteroptera</taxon>
        <taxon>Cimicomorpha</taxon>
        <taxon>Miridae</taxon>
        <taxon>Dicyphina</taxon>
        <taxon>Nesidiocoris</taxon>
    </lineage>
</organism>
<dbReference type="SUPFAM" id="SSF49265">
    <property type="entry name" value="Fibronectin type III"/>
    <property type="match status" value="6"/>
</dbReference>
<keyword evidence="16" id="KW-1185">Reference proteome</keyword>
<dbReference type="FunFam" id="2.60.40.10:FF:000360">
    <property type="entry name" value="Sidekick cell adhesion molecule 2"/>
    <property type="match status" value="1"/>
</dbReference>
<dbReference type="PANTHER" id="PTHR44170">
    <property type="entry name" value="PROTEIN SIDEKICK"/>
    <property type="match status" value="1"/>
</dbReference>
<dbReference type="PANTHER" id="PTHR44170:SF46">
    <property type="entry name" value="PROTEIN SIDEKICK"/>
    <property type="match status" value="1"/>
</dbReference>
<keyword evidence="9" id="KW-0325">Glycoprotein</keyword>
<dbReference type="AlphaFoldDB" id="A0A6H5GZA4"/>
<dbReference type="Gene3D" id="2.60.40.10">
    <property type="entry name" value="Immunoglobulins"/>
    <property type="match status" value="10"/>
</dbReference>
<accession>A0A6H5GZA4</accession>
<evidence type="ECO:0000259" key="13">
    <source>
        <dbReference type="PROSITE" id="PS50835"/>
    </source>
</evidence>
<feature type="domain" description="Fibronectin type-III" evidence="14">
    <location>
        <begin position="721"/>
        <end position="823"/>
    </location>
</feature>
<dbReference type="SUPFAM" id="SSF48726">
    <property type="entry name" value="Immunoglobulin"/>
    <property type="match status" value="2"/>
</dbReference>
<evidence type="ECO:0000256" key="10">
    <source>
        <dbReference type="ARBA" id="ARBA00023319"/>
    </source>
</evidence>
<dbReference type="CDD" id="cd00063">
    <property type="entry name" value="FN3"/>
    <property type="match status" value="7"/>
</dbReference>
<evidence type="ECO:0000256" key="9">
    <source>
        <dbReference type="ARBA" id="ARBA00023180"/>
    </source>
</evidence>
<dbReference type="SMART" id="SM00409">
    <property type="entry name" value="IG"/>
    <property type="match status" value="2"/>
</dbReference>
<gene>
    <name evidence="15" type="ORF">NTEN_LOCUS14713</name>
</gene>
<sequence length="1251" mass="138454">MRDPEADVLTSRLPGDRPSVKLLFLDGQCWVFCRLNFPCCHCWCHIRWISILPIIISIFVNFRPLHELETLWYKDGILIENVGVAYTFNDPWNRTLSLVSANLTHTGQYTCQASLRSAGYPAVKATANVAVSASAPVLETPPQNATVLDGKDVIMTCRVFGSPIPNTTWIYGENQVVGITGRIQVLESGDLLIAAVKESDAGKYTCVRTNEAGRVDATGYLTVLGLIADPLLNWITEDMNVSADARSVVLTNLKAASSYQFRVSAVNSVGEGMPSEPSNIITLPQEPPSGPPLGFAGSARSSSEIITQWQPPLEEHRNGQILGYIIRYRLWGYNHSPWTQHNVTNEAQRNFLIQDLITWKDYILQIAAYNNKGVGVYSDGLKIKTKEGVPDEVGVLQFEDISDRAVKVVWSPPPHPNGILTGYTLTYCVKGNPNTLKTENLSSNTTSINIEQLQAKTARNSSWFAIQESYQPDGNTVTVVGLTPFTMYMLRLIASNVVGDSVPSAPTKEFQTIQAPPAHSPRNVTVRAMSATELRVRWIPLQQVEWFGNPRGYNITYSEWGTSLTKSITIEDHTANSHILHNLEEFTQYQIAMSAFNDVGSSEISPPALERTRESVPSFGPMDVEANTTSSTTIVVKWGDVPREHRNGQIEGFKVFYGGVRNQGPKVKDIPSNKTFTTTLTELRKFQMYSIQVLAYTRLGDGVLSTPPITVQTFEDAPSTIVSGLRVIPITTTSVEVNWLPIPMAFWSGDDQTGGYRIMFQPLSDFPTSLQATPKLEVQGAETKQVVLTDLTRDRNYEIVIAAFNAQGVGPPSTPVTVYVGEAVPTGQPLRVNATPISPTEIRVSWTPPQSNMQNGDLLGYKIFYLMIESPQELGPEEKIEEETEVVPASYTSHSLVFLDKYTLYKIQILAFNPAGDGPRSVPVTVRTMQNRMIVSRNSSFECSIFRCFGIFDHVTLSCSGFSKQVKQKVTEPRLEVQTLEEEVSYTFVVRAETTDYGPPIRANVTTGPQDGSPSTPRAFTIGKTVSSVEMHWANSASGKGPILGYYIQSKRKEEAQKTLEESMAMDLDDRQELAMEVYRGKRNGTLGRSHPAPVLAKSPPRPSPASVAYHSDDESLKAYDENPDDSSLTEKPSEISSSDSQVNNLRCRRTYVNIDRICFGNQIFANVLLQGSESENESVRSDPHSFVNHYANVNDSLRQSWKRQKPVRNYSSYTDSEPEGSAVVSLNGGQIIMNNMARSRAPLPGFSSFV</sequence>
<evidence type="ECO:0000256" key="8">
    <source>
        <dbReference type="ARBA" id="ARBA00023157"/>
    </source>
</evidence>
<dbReference type="Pfam" id="PF00041">
    <property type="entry name" value="fn3"/>
    <property type="match status" value="7"/>
</dbReference>
<keyword evidence="4" id="KW-0677">Repeat</keyword>
<keyword evidence="3" id="KW-0732">Signal</keyword>
<feature type="domain" description="Ig-like" evidence="13">
    <location>
        <begin position="136"/>
        <end position="222"/>
    </location>
</feature>
<dbReference type="EMBL" id="CADCXU010021836">
    <property type="protein sequence ID" value="CAB0009579.1"/>
    <property type="molecule type" value="Genomic_DNA"/>
</dbReference>
<protein>
    <recommendedName>
        <fullName evidence="17">Protein sidekick</fullName>
    </recommendedName>
</protein>
<dbReference type="FunFam" id="2.60.40.10:FF:000158">
    <property type="entry name" value="Sidekick cell adhesion molecule 2"/>
    <property type="match status" value="1"/>
</dbReference>
<evidence type="ECO:0000256" key="2">
    <source>
        <dbReference type="ARBA" id="ARBA00022692"/>
    </source>
</evidence>
<dbReference type="InterPro" id="IPR003598">
    <property type="entry name" value="Ig_sub2"/>
</dbReference>
<reference evidence="15 16" key="1">
    <citation type="submission" date="2020-02" db="EMBL/GenBank/DDBJ databases">
        <authorList>
            <person name="Ferguson B K."/>
        </authorList>
    </citation>
    <scope>NUCLEOTIDE SEQUENCE [LARGE SCALE GENOMIC DNA]</scope>
</reference>
<dbReference type="InterPro" id="IPR013783">
    <property type="entry name" value="Ig-like_fold"/>
</dbReference>
<evidence type="ECO:0000256" key="6">
    <source>
        <dbReference type="ARBA" id="ARBA00022989"/>
    </source>
</evidence>
<evidence type="ECO:0000256" key="11">
    <source>
        <dbReference type="ARBA" id="ARBA00061621"/>
    </source>
</evidence>